<proteinExistence type="predicted"/>
<dbReference type="EMBL" id="JAACJM010000010">
    <property type="protein sequence ID" value="KAF5370804.1"/>
    <property type="molecule type" value="Genomic_DNA"/>
</dbReference>
<dbReference type="PROSITE" id="PS50181">
    <property type="entry name" value="FBOX"/>
    <property type="match status" value="1"/>
</dbReference>
<name>A0A8H5GTB1_9AGAR</name>
<gene>
    <name evidence="2" type="ORF">D9758_001963</name>
</gene>
<dbReference type="Gene3D" id="2.130.10.10">
    <property type="entry name" value="YVTN repeat-like/Quinoprotein amine dehydrogenase"/>
    <property type="match status" value="1"/>
</dbReference>
<dbReference type="InterPro" id="IPR001810">
    <property type="entry name" value="F-box_dom"/>
</dbReference>
<reference evidence="2 3" key="1">
    <citation type="journal article" date="2020" name="ISME J.">
        <title>Uncovering the hidden diversity of litter-decomposition mechanisms in mushroom-forming fungi.</title>
        <authorList>
            <person name="Floudas D."/>
            <person name="Bentzer J."/>
            <person name="Ahren D."/>
            <person name="Johansson T."/>
            <person name="Persson P."/>
            <person name="Tunlid A."/>
        </authorList>
    </citation>
    <scope>NUCLEOTIDE SEQUENCE [LARGE SCALE GENOMIC DNA]</scope>
    <source>
        <strain evidence="2 3">CBS 291.85</strain>
    </source>
</reference>
<dbReference type="Proteomes" id="UP000559256">
    <property type="component" value="Unassembled WGS sequence"/>
</dbReference>
<dbReference type="InterPro" id="IPR036047">
    <property type="entry name" value="F-box-like_dom_sf"/>
</dbReference>
<dbReference type="PANTHER" id="PTHR12874:SF9">
    <property type="entry name" value="F-BOX ONLY PROTEIN 48"/>
    <property type="match status" value="1"/>
</dbReference>
<organism evidence="2 3">
    <name type="scientific">Tetrapyrgos nigripes</name>
    <dbReference type="NCBI Taxonomy" id="182062"/>
    <lineage>
        <taxon>Eukaryota</taxon>
        <taxon>Fungi</taxon>
        <taxon>Dikarya</taxon>
        <taxon>Basidiomycota</taxon>
        <taxon>Agaricomycotina</taxon>
        <taxon>Agaricomycetes</taxon>
        <taxon>Agaricomycetidae</taxon>
        <taxon>Agaricales</taxon>
        <taxon>Marasmiineae</taxon>
        <taxon>Marasmiaceae</taxon>
        <taxon>Tetrapyrgos</taxon>
    </lineage>
</organism>
<accession>A0A8H5GTB1</accession>
<dbReference type="GO" id="GO:0005737">
    <property type="term" value="C:cytoplasm"/>
    <property type="evidence" value="ECO:0007669"/>
    <property type="project" value="TreeGrafter"/>
</dbReference>
<dbReference type="OrthoDB" id="3219396at2759"/>
<evidence type="ECO:0000313" key="3">
    <source>
        <dbReference type="Proteomes" id="UP000559256"/>
    </source>
</evidence>
<comment type="caution">
    <text evidence="2">The sequence shown here is derived from an EMBL/GenBank/DDBJ whole genome shotgun (WGS) entry which is preliminary data.</text>
</comment>
<dbReference type="Gene3D" id="1.20.1280.50">
    <property type="match status" value="1"/>
</dbReference>
<dbReference type="SUPFAM" id="SSF81383">
    <property type="entry name" value="F-box domain"/>
    <property type="match status" value="1"/>
</dbReference>
<dbReference type="SMART" id="SM00256">
    <property type="entry name" value="FBOX"/>
    <property type="match status" value="1"/>
</dbReference>
<dbReference type="GO" id="GO:0031146">
    <property type="term" value="P:SCF-dependent proteasomal ubiquitin-dependent protein catabolic process"/>
    <property type="evidence" value="ECO:0007669"/>
    <property type="project" value="TreeGrafter"/>
</dbReference>
<dbReference type="InterPro" id="IPR036322">
    <property type="entry name" value="WD40_repeat_dom_sf"/>
</dbReference>
<dbReference type="GO" id="GO:0019005">
    <property type="term" value="C:SCF ubiquitin ligase complex"/>
    <property type="evidence" value="ECO:0007669"/>
    <property type="project" value="TreeGrafter"/>
</dbReference>
<dbReference type="PANTHER" id="PTHR12874">
    <property type="entry name" value="F-BOX ONLY PROTEIN 48-RELATED"/>
    <property type="match status" value="1"/>
</dbReference>
<protein>
    <recommendedName>
        <fullName evidence="1">F-box domain-containing protein</fullName>
    </recommendedName>
</protein>
<dbReference type="Pfam" id="PF25499">
    <property type="entry name" value="Beta-prop_pof12"/>
    <property type="match status" value="1"/>
</dbReference>
<feature type="domain" description="F-box" evidence="1">
    <location>
        <begin position="30"/>
        <end position="76"/>
    </location>
</feature>
<dbReference type="SUPFAM" id="SSF50978">
    <property type="entry name" value="WD40 repeat-like"/>
    <property type="match status" value="1"/>
</dbReference>
<dbReference type="AlphaFoldDB" id="A0A8H5GTB1"/>
<evidence type="ECO:0000313" key="2">
    <source>
        <dbReference type="EMBL" id="KAF5370804.1"/>
    </source>
</evidence>
<dbReference type="Pfam" id="PF12937">
    <property type="entry name" value="F-box-like"/>
    <property type="match status" value="1"/>
</dbReference>
<keyword evidence="3" id="KW-1185">Reference proteome</keyword>
<dbReference type="InterPro" id="IPR015943">
    <property type="entry name" value="WD40/YVTN_repeat-like_dom_sf"/>
</dbReference>
<evidence type="ECO:0000259" key="1">
    <source>
        <dbReference type="PROSITE" id="PS50181"/>
    </source>
</evidence>
<sequence>MSKHRLSSAPIPPAKRLHTLSSPSPSLLPFSFENSLSDEIVVLIFSHLSSVDLCQSQPTSKSWSRLASDNELWRDLFLKAFGRPRLRGSRGFVGRTDGKEVKSLPGRANTELVKDWKWMFRISTNWRNGRCAVEDVDVIPRVPSIHAGQTHILLAGPLTILASSRESSTPEIRLRTAACSNHTLAYTPAASQQPVRITALALDQSVPTSGHIRMACFISSGEFTVFSTNHTEPSKSHRILTYVPTRRSARVSPIMHAVYHHPLLMTLSEAFTLSIYDLSTGTAKLTQMLTSFTSFPPTSLVLSMPTPSTYKLILTYAIPVYPAHWSVGVTELIIAGLPTANSSTLPSSSSFLSPEVEPMTIISTRTARAVDIPQGWIDERKLAQMREQWSRKVARIADVHTDGKWVILAPEDSVQSSSSGHASSLYTPTSLQLYRLSLPSTSSVSSSGPKLMFVKTLTGQLGPISALSLSDGRCVSFGLNGSIWVWDMERGVGAEVAKPEEGGTFDNLDLTKRSVAFDERRIVTAVDSKIAVRRFDI</sequence>